<sequence length="365" mass="40124">MNFRNLYLSLVAVCLCTAAFANAPADTLYAKKLNPYGRYHYNDKKQLELISSAVHFGFSFEGNKCALYVSLNDENGHGYLQYELDGVYQKRIRVDGSSTDPLIITAPTSGKHEMWIYKATEAHTGAIIVSKVVAEKIKPLKVSNAPLIEFIGNSITCGAASDASEYACGTGDYQDQHNAYMAYGPRVARALGANFMLSSVSGIGMYRNWNTLSPTMPQVYEKADFQVNSTVKWDFNTYSPKVVSIALGTNDFSRGDGKSPRKPFDPEAFTAAYVKFVHLVKTKYPKARIALLSSPMVKGADAKTLESCLAAVKKKIDADYPSDKPVETFFFPPMEGRGCGGHPSVEDHGIMADEVTLFFKKILGE</sequence>
<dbReference type="CDD" id="cd01831">
    <property type="entry name" value="Endoglucanase_E_like"/>
    <property type="match status" value="1"/>
</dbReference>
<organism evidence="4 5">
    <name type="scientific">Mucilaginibacter terrenus</name>
    <dbReference type="NCBI Taxonomy" id="2482727"/>
    <lineage>
        <taxon>Bacteria</taxon>
        <taxon>Pseudomonadati</taxon>
        <taxon>Bacteroidota</taxon>
        <taxon>Sphingobacteriia</taxon>
        <taxon>Sphingobacteriales</taxon>
        <taxon>Sphingobacteriaceae</taxon>
        <taxon>Mucilaginibacter</taxon>
    </lineage>
</organism>
<evidence type="ECO:0000259" key="3">
    <source>
        <dbReference type="Pfam" id="PF17996"/>
    </source>
</evidence>
<feature type="signal peptide" evidence="1">
    <location>
        <begin position="1"/>
        <end position="23"/>
    </location>
</feature>
<feature type="domain" description="Carbohydrate esterase 2 N-terminal" evidence="3">
    <location>
        <begin position="37"/>
        <end position="135"/>
    </location>
</feature>
<dbReference type="Pfam" id="PF17996">
    <property type="entry name" value="CE2_N"/>
    <property type="match status" value="1"/>
</dbReference>
<gene>
    <name evidence="4" type="ORF">DYU05_07180</name>
</gene>
<dbReference type="Gene3D" id="2.60.120.260">
    <property type="entry name" value="Galactose-binding domain-like"/>
    <property type="match status" value="1"/>
</dbReference>
<dbReference type="AlphaFoldDB" id="A0A3E2NWJ0"/>
<accession>A0A3E2NWJ0</accession>
<reference evidence="4 5" key="1">
    <citation type="submission" date="2018-08" db="EMBL/GenBank/DDBJ databases">
        <title>Mucilaginibacter terrae sp. nov., isolated from manganese diggings.</title>
        <authorList>
            <person name="Huang Y."/>
            <person name="Zhou Z."/>
        </authorList>
    </citation>
    <scope>NUCLEOTIDE SEQUENCE [LARGE SCALE GENOMIC DNA]</scope>
    <source>
        <strain evidence="4 5">ZH6</strain>
    </source>
</reference>
<evidence type="ECO:0000256" key="1">
    <source>
        <dbReference type="SAM" id="SignalP"/>
    </source>
</evidence>
<proteinExistence type="predicted"/>
<feature type="chain" id="PRO_5017632058" evidence="1">
    <location>
        <begin position="24"/>
        <end position="365"/>
    </location>
</feature>
<dbReference type="OrthoDB" id="9801375at2"/>
<dbReference type="InterPro" id="IPR040794">
    <property type="entry name" value="CE2_N"/>
</dbReference>
<dbReference type="PANTHER" id="PTHR37834:SF2">
    <property type="entry name" value="ESTERASE, SGNH HYDROLASE-TYPE"/>
    <property type="match status" value="1"/>
</dbReference>
<dbReference type="SUPFAM" id="SSF52266">
    <property type="entry name" value="SGNH hydrolase"/>
    <property type="match status" value="1"/>
</dbReference>
<comment type="caution">
    <text evidence="4">The sequence shown here is derived from an EMBL/GenBank/DDBJ whole genome shotgun (WGS) entry which is preliminary data.</text>
</comment>
<evidence type="ECO:0000313" key="4">
    <source>
        <dbReference type="EMBL" id="RFZ85373.1"/>
    </source>
</evidence>
<evidence type="ECO:0000313" key="5">
    <source>
        <dbReference type="Proteomes" id="UP000260823"/>
    </source>
</evidence>
<dbReference type="Proteomes" id="UP000260823">
    <property type="component" value="Unassembled WGS sequence"/>
</dbReference>
<dbReference type="InterPro" id="IPR013830">
    <property type="entry name" value="SGNH_hydro"/>
</dbReference>
<dbReference type="InterPro" id="IPR037461">
    <property type="entry name" value="CtCE2-like_dom"/>
</dbReference>
<dbReference type="Gene3D" id="3.40.50.1110">
    <property type="entry name" value="SGNH hydrolase"/>
    <property type="match status" value="1"/>
</dbReference>
<protein>
    <submittedName>
        <fullName evidence="4">GDSL family lipase</fullName>
    </submittedName>
</protein>
<name>A0A3E2NWJ0_9SPHI</name>
<dbReference type="PANTHER" id="PTHR37834">
    <property type="entry name" value="GDSL-LIKE LIPASE/ACYLHYDROLASE DOMAIN PROTEIN (AFU_ORTHOLOGUE AFUA_2G00620)"/>
    <property type="match status" value="1"/>
</dbReference>
<dbReference type="GO" id="GO:0052689">
    <property type="term" value="F:carboxylic ester hydrolase activity"/>
    <property type="evidence" value="ECO:0007669"/>
    <property type="project" value="InterPro"/>
</dbReference>
<feature type="domain" description="SGNH hydrolase-type esterase" evidence="2">
    <location>
        <begin position="150"/>
        <end position="298"/>
    </location>
</feature>
<dbReference type="RefSeq" id="WP_117382273.1">
    <property type="nucleotide sequence ID" value="NZ_QWDE01000001.1"/>
</dbReference>
<dbReference type="EMBL" id="QWDE01000001">
    <property type="protein sequence ID" value="RFZ85373.1"/>
    <property type="molecule type" value="Genomic_DNA"/>
</dbReference>
<dbReference type="InterPro" id="IPR052762">
    <property type="entry name" value="PCW_deacetylase/CE"/>
</dbReference>
<evidence type="ECO:0000259" key="2">
    <source>
        <dbReference type="Pfam" id="PF13472"/>
    </source>
</evidence>
<keyword evidence="1" id="KW-0732">Signal</keyword>
<dbReference type="InterPro" id="IPR036514">
    <property type="entry name" value="SGNH_hydro_sf"/>
</dbReference>
<dbReference type="Pfam" id="PF13472">
    <property type="entry name" value="Lipase_GDSL_2"/>
    <property type="match status" value="1"/>
</dbReference>
<keyword evidence="5" id="KW-1185">Reference proteome</keyword>